<keyword evidence="3" id="KW-1185">Reference proteome</keyword>
<dbReference type="NCBIfam" id="NF040586">
    <property type="entry name" value="FxSxx_TPR"/>
    <property type="match status" value="1"/>
</dbReference>
<feature type="compositionally biased region" description="Basic and acidic residues" evidence="1">
    <location>
        <begin position="36"/>
        <end position="46"/>
    </location>
</feature>
<feature type="compositionally biased region" description="Gly residues" evidence="1">
    <location>
        <begin position="309"/>
        <end position="322"/>
    </location>
</feature>
<name>A0ABW2CNF1_9ACTN</name>
<accession>A0ABW2CNF1</accession>
<feature type="region of interest" description="Disordered" evidence="1">
    <location>
        <begin position="36"/>
        <end position="81"/>
    </location>
</feature>
<feature type="region of interest" description="Disordered" evidence="1">
    <location>
        <begin position="299"/>
        <end position="323"/>
    </location>
</feature>
<organism evidence="2 3">
    <name type="scientific">Actinomadura yumaensis</name>
    <dbReference type="NCBI Taxonomy" id="111807"/>
    <lineage>
        <taxon>Bacteria</taxon>
        <taxon>Bacillati</taxon>
        <taxon>Actinomycetota</taxon>
        <taxon>Actinomycetes</taxon>
        <taxon>Streptosporangiales</taxon>
        <taxon>Thermomonosporaceae</taxon>
        <taxon>Actinomadura</taxon>
    </lineage>
</organism>
<comment type="caution">
    <text evidence="2">The sequence shown here is derived from an EMBL/GenBank/DDBJ whole genome shotgun (WGS) entry which is preliminary data.</text>
</comment>
<dbReference type="InterPro" id="IPR047738">
    <property type="entry name" value="SAV_2336-like_N"/>
</dbReference>
<dbReference type="Gene3D" id="1.25.40.10">
    <property type="entry name" value="Tetratricopeptide repeat domain"/>
    <property type="match status" value="2"/>
</dbReference>
<sequence>MIDKLVEALRGLDPPPTAEELADTLWLARRLRYEPAAEPAPGRETDVPADAPGPAPAPDVPGASAAPGAPGPGGGTAGPGAPSAAQAGLYLPGSGTAGPSFHVRAPALPAIPDALGLARALRPLRLTVPSPHRMELDEAATARSVAETGIWQPVTRPCPERRLDLALVVDTAPSMVVWRRTAAELRTLVERLGAFRRVRVWYLDTDGDLLPRTGRAAGDRVDRVVPAHRRVVLVVSDCVGAAWQDGRAAALLERWGRVGPVAVAQPLPQRLWRRCGAAVEPVLFTASAPAIPNARLVTRPREDAPDGASGFGGGSGFGGASGASGADGAEFAPGVAVPVMELDPRWMRTWAAMVANGGRDVAGSALFTGRPVDEDAHLDGPTDELSPLERVKRFRAASSPMAFDLAGYLAAAPLRLPVMRLVQQAMLPESTPAHLAEVFLGDLMRIAGPGPGGSRDPYEVAYEFRDGVRDVLLGRLLRGEALRVLREVWTIVRGRLGSSLDFPALLGAIQSDDDYLPPDRPFAHVAAQVLVRLGGRYSEVARRIMEKHGELEGTARGAVPAGPAAAAGTGGAGGLGTAESSLWGNVPPRNPYFTGRAAHLAAVRDALRNGPAALIPGPGAEPGGSEGKTQIAAEYAHRHAGEYDAVWWVPAGDPVSARAALAELARRLGTPLSDDVRVTAATALAALASGRPYARCLLVYDSAGGPDETAPLLPPPRPGSRCDVLVTSRDRAWADASSGVGVGPFERAESTELLRLRAPALAASDAARVADRLGDAPPAVDQAGVWLGSAGGGAAEYLRLLDLRTRDLAARSAGANEPGGARDGTADAAPPTLLAAYGLVFDRLQRERPLPARLLELWAHLGPEPVPGRLLAAGSAARSAAGGAAGLPADLAGLMADARLRSAAMRDIDRFGLGRFDPGTGGLQVHPAVRAMLLDGPAGAAARPRGTVHAMLAAATPERWPDDEATWPARAEITPHVVPSGIVAADRADARAVVLDQARFLRLAGDFEGARLLADLAVERWREAFGEDDAAVLDATRALADALRELGDVKSAVSLGEDVLARMRRSFGEDHLGALPAAHGFGADLRLRGDFRRAYEVDVDLWRRARQRFGSDHPATLLAANGVGADMRLLGKFHDAYEVDHDAFQELRGRPGRGYLELFRATNHLARDLHCLGRYGEALERQRAALDAPHPALGPDHALVLEARTSHAGTLRKAGEHGEAERLAAETLRAHVRRFGEQHPNTLAAKVSLAMARASAGDARGGRALLEETIPQYRGALGADHPFVHATAVNLGVLQRATGDAQAALETDQTTLNALSQGALGPDHYYALCCAAGLANDFFLLGETGAAHDLSSRTRELFVARHGPAHPYTLACVHNHAVIHHELERTDGRDDLLDCDIEPTSL</sequence>
<dbReference type="EMBL" id="JBHSXS010000018">
    <property type="protein sequence ID" value="MFC6883324.1"/>
    <property type="molecule type" value="Genomic_DNA"/>
</dbReference>
<dbReference type="PANTHER" id="PTHR46082">
    <property type="entry name" value="ATP/GTP-BINDING PROTEIN-RELATED"/>
    <property type="match status" value="1"/>
</dbReference>
<dbReference type="InterPro" id="IPR027417">
    <property type="entry name" value="P-loop_NTPase"/>
</dbReference>
<dbReference type="Proteomes" id="UP001596380">
    <property type="component" value="Unassembled WGS sequence"/>
</dbReference>
<dbReference type="Pfam" id="PF13424">
    <property type="entry name" value="TPR_12"/>
    <property type="match status" value="2"/>
</dbReference>
<dbReference type="NCBIfam" id="NF041121">
    <property type="entry name" value="SAV_2336_NTERM"/>
    <property type="match status" value="1"/>
</dbReference>
<dbReference type="SUPFAM" id="SSF48452">
    <property type="entry name" value="TPR-like"/>
    <property type="match status" value="2"/>
</dbReference>
<reference evidence="3" key="1">
    <citation type="journal article" date="2019" name="Int. J. Syst. Evol. Microbiol.">
        <title>The Global Catalogue of Microorganisms (GCM) 10K type strain sequencing project: providing services to taxonomists for standard genome sequencing and annotation.</title>
        <authorList>
            <consortium name="The Broad Institute Genomics Platform"/>
            <consortium name="The Broad Institute Genome Sequencing Center for Infectious Disease"/>
            <person name="Wu L."/>
            <person name="Ma J."/>
        </authorList>
    </citation>
    <scope>NUCLEOTIDE SEQUENCE [LARGE SCALE GENOMIC DNA]</scope>
    <source>
        <strain evidence="3">JCM 3369</strain>
    </source>
</reference>
<dbReference type="RefSeq" id="WP_160822454.1">
    <property type="nucleotide sequence ID" value="NZ_JBHSXS010000018.1"/>
</dbReference>
<evidence type="ECO:0000313" key="2">
    <source>
        <dbReference type="EMBL" id="MFC6883324.1"/>
    </source>
</evidence>
<evidence type="ECO:0000256" key="1">
    <source>
        <dbReference type="SAM" id="MobiDB-lite"/>
    </source>
</evidence>
<dbReference type="InterPro" id="IPR053137">
    <property type="entry name" value="NLR-like"/>
</dbReference>
<dbReference type="PANTHER" id="PTHR46082:SF6">
    <property type="entry name" value="AAA+ ATPASE DOMAIN-CONTAINING PROTEIN-RELATED"/>
    <property type="match status" value="1"/>
</dbReference>
<dbReference type="Gene3D" id="3.40.50.300">
    <property type="entry name" value="P-loop containing nucleotide triphosphate hydrolases"/>
    <property type="match status" value="1"/>
</dbReference>
<dbReference type="SUPFAM" id="SSF52540">
    <property type="entry name" value="P-loop containing nucleoside triphosphate hydrolases"/>
    <property type="match status" value="1"/>
</dbReference>
<protein>
    <submittedName>
        <fullName evidence="2">FxSxx-COOH system tetratricopeptide repeat protein</fullName>
    </submittedName>
</protein>
<proteinExistence type="predicted"/>
<evidence type="ECO:0000313" key="3">
    <source>
        <dbReference type="Proteomes" id="UP001596380"/>
    </source>
</evidence>
<dbReference type="InterPro" id="IPR011990">
    <property type="entry name" value="TPR-like_helical_dom_sf"/>
</dbReference>
<gene>
    <name evidence="2" type="primary">fxsT</name>
    <name evidence="2" type="ORF">ACFQKB_26445</name>
</gene>